<reference evidence="1 2" key="1">
    <citation type="journal article" date="2018" name="Evol. Lett.">
        <title>Horizontal gene cluster transfer increased hallucinogenic mushroom diversity.</title>
        <authorList>
            <person name="Reynolds H.T."/>
            <person name="Vijayakumar V."/>
            <person name="Gluck-Thaler E."/>
            <person name="Korotkin H.B."/>
            <person name="Matheny P.B."/>
            <person name="Slot J.C."/>
        </authorList>
    </citation>
    <scope>NUCLEOTIDE SEQUENCE [LARGE SCALE GENOMIC DNA]</scope>
    <source>
        <strain evidence="1 2">2629</strain>
    </source>
</reference>
<dbReference type="InParanoid" id="A0A409YHN9"/>
<comment type="caution">
    <text evidence="1">The sequence shown here is derived from an EMBL/GenBank/DDBJ whole genome shotgun (WGS) entry which is preliminary data.</text>
</comment>
<proteinExistence type="predicted"/>
<protein>
    <submittedName>
        <fullName evidence="1">Uncharacterized protein</fullName>
    </submittedName>
</protein>
<dbReference type="Proteomes" id="UP000284842">
    <property type="component" value="Unassembled WGS sequence"/>
</dbReference>
<evidence type="ECO:0000313" key="2">
    <source>
        <dbReference type="Proteomes" id="UP000284842"/>
    </source>
</evidence>
<dbReference type="EMBL" id="NHTK01001166">
    <property type="protein sequence ID" value="PPR02539.1"/>
    <property type="molecule type" value="Genomic_DNA"/>
</dbReference>
<accession>A0A409YHN9</accession>
<sequence length="82" mass="9142">MDTFTTFSFTDDANELIGLQALEATSRAAEQEAVDVPVNEDKPCGQYIRQLVIQVVSSYQPSSFHALSHSPHHPHTSLRYPI</sequence>
<gene>
    <name evidence="1" type="ORF">CVT24_001964</name>
</gene>
<keyword evidence="2" id="KW-1185">Reference proteome</keyword>
<organism evidence="1 2">
    <name type="scientific">Panaeolus cyanescens</name>
    <dbReference type="NCBI Taxonomy" id="181874"/>
    <lineage>
        <taxon>Eukaryota</taxon>
        <taxon>Fungi</taxon>
        <taxon>Dikarya</taxon>
        <taxon>Basidiomycota</taxon>
        <taxon>Agaricomycotina</taxon>
        <taxon>Agaricomycetes</taxon>
        <taxon>Agaricomycetidae</taxon>
        <taxon>Agaricales</taxon>
        <taxon>Agaricineae</taxon>
        <taxon>Galeropsidaceae</taxon>
        <taxon>Panaeolus</taxon>
    </lineage>
</organism>
<name>A0A409YHN9_9AGAR</name>
<dbReference type="AlphaFoldDB" id="A0A409YHN9"/>
<evidence type="ECO:0000313" key="1">
    <source>
        <dbReference type="EMBL" id="PPR02539.1"/>
    </source>
</evidence>